<feature type="binding site" evidence="11">
    <location>
        <begin position="351"/>
        <end position="352"/>
    </location>
    <ligand>
        <name>S-adenosyl-L-methionine</name>
        <dbReference type="ChEBI" id="CHEBI:59789"/>
    </ligand>
</feature>
<feature type="binding site" evidence="11">
    <location>
        <position position="413"/>
    </location>
    <ligand>
        <name>S-adenosyl-L-methionine</name>
        <dbReference type="ChEBI" id="CHEBI:59789"/>
    </ligand>
</feature>
<evidence type="ECO:0000313" key="15">
    <source>
        <dbReference type="Proteomes" id="UP000287033"/>
    </source>
</evidence>
<reference evidence="14 15" key="1">
    <citation type="journal article" date="2018" name="Nat. Ecol. Evol.">
        <title>Shark genomes provide insights into elasmobranch evolution and the origin of vertebrates.</title>
        <authorList>
            <person name="Hara Y"/>
            <person name="Yamaguchi K"/>
            <person name="Onimaru K"/>
            <person name="Kadota M"/>
            <person name="Koyanagi M"/>
            <person name="Keeley SD"/>
            <person name="Tatsumi K"/>
            <person name="Tanaka K"/>
            <person name="Motone F"/>
            <person name="Kageyama Y"/>
            <person name="Nozu R"/>
            <person name="Adachi N"/>
            <person name="Nishimura O"/>
            <person name="Nakagawa R"/>
            <person name="Tanegashima C"/>
            <person name="Kiyatake I"/>
            <person name="Matsumoto R"/>
            <person name="Murakumo K"/>
            <person name="Nishida K"/>
            <person name="Terakita A"/>
            <person name="Kuratani S"/>
            <person name="Sato K"/>
            <person name="Hyodo S Kuraku.S."/>
        </authorList>
    </citation>
    <scope>NUCLEOTIDE SEQUENCE [LARGE SCALE GENOMIC DNA]</scope>
</reference>
<feature type="domain" description="SAM-dependent methyltransferase TRM5/TYW2-type" evidence="13">
    <location>
        <begin position="224"/>
        <end position="495"/>
    </location>
</feature>
<dbReference type="GO" id="GO:0070901">
    <property type="term" value="P:mitochondrial tRNA methylation"/>
    <property type="evidence" value="ECO:0007669"/>
    <property type="project" value="UniProtKB-ARBA"/>
</dbReference>
<evidence type="ECO:0000256" key="12">
    <source>
        <dbReference type="SAM" id="MobiDB-lite"/>
    </source>
</evidence>
<dbReference type="PANTHER" id="PTHR23245">
    <property type="entry name" value="TRNA METHYLTRANSFERASE"/>
    <property type="match status" value="1"/>
</dbReference>
<proteinExistence type="inferred from homology"/>
<dbReference type="AlphaFoldDB" id="A0A401S362"/>
<dbReference type="InterPro" id="IPR030382">
    <property type="entry name" value="MeTrfase_TRM5/TYW2"/>
</dbReference>
<sequence>MRSQGNTTWNISRYQQKRKILNTFLQTFHRFGFFLFFTKTWTNTVLSVSVKKLATRQQLQLTPLLPPYLSSQCISKAGVTKLNTMSAYNPEEDVNLYTPPTTVRGITELNRDLFRKNVALPALKVKKDVVNKVTKSLKNSTLKRPGLKRVVEDSKDEMYRLILLDPCKISCMESFETSEKAVLKEYNVDLQIHMYHLEMTYEHFKPEEILKAVLPEGQDVTSGFSRVGHIVHMNLRDHQLPYKYLIGQVIMDKNPGVTSVVNKTNIIDNTYRNFQMEVLAGEDNMIAKVKENNITYEFDFSKVYWNPRLSTEHSRIVGLLNSGDLVYDVFAGVGPFAIPAAKKNCRVMANDLNPESYKWLVHNCKLNKVNNKLQSFNMDGRDFLLGPVKKDFIKQIEILSSKENKTSIHIIMNLPGLAIEFLDVFRQLFEKQNLVDALPTVHCYSFSKSNEPAKDIQRRAEDFLGTSLEGRCSIHLVRNVAPNKEMMCISFKVPAEVLCKNYLAERDNTEEPAPKRLRPDEVTASEGPQ</sequence>
<comment type="function">
    <text evidence="11">Specifically methylates the N1 position of guanosine-37 in various cytoplasmic and mitochondrial tRNAs. Methylation is not dependent on the nature of the nucleoside 5' of the target nucleoside. This is the first step in the biosynthesis of wybutosine (yW), a modified base adjacent to the anticodon of tRNAs and required for accurate decoding.</text>
</comment>
<keyword evidence="4 11" id="KW-0808">Transferase</keyword>
<dbReference type="EMBL" id="BEZZ01000067">
    <property type="protein sequence ID" value="GCC24812.1"/>
    <property type="molecule type" value="Genomic_DNA"/>
</dbReference>
<dbReference type="Pfam" id="PF02475">
    <property type="entry name" value="TRM5-TYW2_MTfase"/>
    <property type="match status" value="1"/>
</dbReference>
<keyword evidence="5 11" id="KW-0949">S-adenosyl-L-methionine</keyword>
<evidence type="ECO:0000259" key="13">
    <source>
        <dbReference type="PROSITE" id="PS51684"/>
    </source>
</evidence>
<dbReference type="OrthoDB" id="408788at2759"/>
<dbReference type="EC" id="2.1.1.228" evidence="11"/>
<dbReference type="InterPro" id="IPR056743">
    <property type="entry name" value="TRM5-TYW2-like_MTfase"/>
</dbReference>
<dbReference type="SUPFAM" id="SSF53335">
    <property type="entry name" value="S-adenosyl-L-methionine-dependent methyltransferases"/>
    <property type="match status" value="1"/>
</dbReference>
<evidence type="ECO:0000256" key="4">
    <source>
        <dbReference type="ARBA" id="ARBA00022679"/>
    </source>
</evidence>
<evidence type="ECO:0000256" key="10">
    <source>
        <dbReference type="ARBA" id="ARBA00047783"/>
    </source>
</evidence>
<evidence type="ECO:0000256" key="11">
    <source>
        <dbReference type="HAMAP-Rule" id="MF_03152"/>
    </source>
</evidence>
<keyword evidence="3 11" id="KW-0489">Methyltransferase</keyword>
<evidence type="ECO:0000256" key="5">
    <source>
        <dbReference type="ARBA" id="ARBA00022691"/>
    </source>
</evidence>
<evidence type="ECO:0000256" key="9">
    <source>
        <dbReference type="ARBA" id="ARBA00045951"/>
    </source>
</evidence>
<comment type="subcellular location">
    <subcellularLocation>
        <location evidence="11">Mitochondrion matrix</location>
    </subcellularLocation>
    <subcellularLocation>
        <location evidence="11">Nucleus</location>
    </subcellularLocation>
    <subcellularLocation>
        <location evidence="11">Cytoplasm</location>
    </subcellularLocation>
    <text evidence="11">Predominantly in the mitochondria and in the nucleus.</text>
</comment>
<gene>
    <name evidence="11" type="primary">TRMT5</name>
    <name evidence="11" type="synonym">TRM5</name>
    <name evidence="14" type="ORF">chiPu_0003214</name>
</gene>
<evidence type="ECO:0000256" key="6">
    <source>
        <dbReference type="ARBA" id="ARBA00022694"/>
    </source>
</evidence>
<dbReference type="HAMAP" id="MF_03152">
    <property type="entry name" value="TRM5"/>
    <property type="match status" value="1"/>
</dbReference>
<comment type="function">
    <text evidence="9">Involved in mitochondrial tRNA methylation. Specifically methylates the N1 position of guanosine-37 in various tRNAs. Methylation is not dependent on the nature of the nucleoside 5' of the target nucleoside. This is the first step in the biosynthesis of wybutosine (yW), a modified base adjacent to the anticodon of tRNAs and required for accurate decoding.</text>
</comment>
<dbReference type="InterPro" id="IPR056744">
    <property type="entry name" value="TRM5/TYW2-like_N"/>
</dbReference>
<keyword evidence="7 11" id="KW-0496">Mitochondrion</keyword>
<dbReference type="Pfam" id="PF25133">
    <property type="entry name" value="TYW2_N_2"/>
    <property type="match status" value="1"/>
</dbReference>
<feature type="binding site" evidence="11">
    <location>
        <begin position="379"/>
        <end position="380"/>
    </location>
    <ligand>
        <name>S-adenosyl-L-methionine</name>
        <dbReference type="ChEBI" id="CHEBI:59789"/>
    </ligand>
</feature>
<feature type="binding site" evidence="11">
    <location>
        <position position="313"/>
    </location>
    <ligand>
        <name>S-adenosyl-L-methionine</name>
        <dbReference type="ChEBI" id="CHEBI:59789"/>
    </ligand>
</feature>
<evidence type="ECO:0000256" key="7">
    <source>
        <dbReference type="ARBA" id="ARBA00023128"/>
    </source>
</evidence>
<dbReference type="InterPro" id="IPR025792">
    <property type="entry name" value="tRNA_Gua_MeTrfase_euk"/>
</dbReference>
<dbReference type="GO" id="GO:0005634">
    <property type="term" value="C:nucleus"/>
    <property type="evidence" value="ECO:0007669"/>
    <property type="project" value="UniProtKB-SubCell"/>
</dbReference>
<dbReference type="InterPro" id="IPR029063">
    <property type="entry name" value="SAM-dependent_MTases_sf"/>
</dbReference>
<comment type="similarity">
    <text evidence="1">Belongs to the class I-like SAM-binding methyltransferase superfamily. TRM5/TYW2 family.</text>
</comment>
<dbReference type="Gene3D" id="3.40.50.150">
    <property type="entry name" value="Vaccinia Virus protein VP39"/>
    <property type="match status" value="1"/>
</dbReference>
<name>A0A401S362_CHIPU</name>
<feature type="region of interest" description="Disordered" evidence="12">
    <location>
        <begin position="509"/>
        <end position="529"/>
    </location>
</feature>
<dbReference type="FunFam" id="3.30.300.110:FF:000001">
    <property type="entry name" value="tRNA (guanine(37)-N1)-methyltransferase"/>
    <property type="match status" value="1"/>
</dbReference>
<organism evidence="14 15">
    <name type="scientific">Chiloscyllium punctatum</name>
    <name type="common">Brownbanded bambooshark</name>
    <name type="synonym">Hemiscyllium punctatum</name>
    <dbReference type="NCBI Taxonomy" id="137246"/>
    <lineage>
        <taxon>Eukaryota</taxon>
        <taxon>Metazoa</taxon>
        <taxon>Chordata</taxon>
        <taxon>Craniata</taxon>
        <taxon>Vertebrata</taxon>
        <taxon>Chondrichthyes</taxon>
        <taxon>Elasmobranchii</taxon>
        <taxon>Galeomorphii</taxon>
        <taxon>Galeoidea</taxon>
        <taxon>Orectolobiformes</taxon>
        <taxon>Hemiscylliidae</taxon>
        <taxon>Chiloscyllium</taxon>
    </lineage>
</organism>
<feature type="compositionally biased region" description="Basic and acidic residues" evidence="12">
    <location>
        <begin position="509"/>
        <end position="521"/>
    </location>
</feature>
<evidence type="ECO:0000313" key="14">
    <source>
        <dbReference type="EMBL" id="GCC24812.1"/>
    </source>
</evidence>
<dbReference type="GO" id="GO:0005759">
    <property type="term" value="C:mitochondrial matrix"/>
    <property type="evidence" value="ECO:0007669"/>
    <property type="project" value="UniProtKB-SubCell"/>
</dbReference>
<dbReference type="GO" id="GO:0002939">
    <property type="term" value="P:tRNA N1-guanine methylation"/>
    <property type="evidence" value="ECO:0007669"/>
    <property type="project" value="TreeGrafter"/>
</dbReference>
<dbReference type="CDD" id="cd02440">
    <property type="entry name" value="AdoMet_MTases"/>
    <property type="match status" value="1"/>
</dbReference>
<evidence type="ECO:0000256" key="1">
    <source>
        <dbReference type="ARBA" id="ARBA00009775"/>
    </source>
</evidence>
<evidence type="ECO:0000256" key="8">
    <source>
        <dbReference type="ARBA" id="ARBA00023242"/>
    </source>
</evidence>
<accession>A0A401S362</accession>
<keyword evidence="6 11" id="KW-0819">tRNA processing</keyword>
<keyword evidence="2 11" id="KW-0963">Cytoplasm</keyword>
<dbReference type="FunFam" id="3.40.50.150:FF:000102">
    <property type="entry name" value="tRNA (guanine(37)-N1)-methyltransferase"/>
    <property type="match status" value="1"/>
</dbReference>
<comment type="subunit">
    <text evidence="11">Monomer.</text>
</comment>
<keyword evidence="15" id="KW-1185">Reference proteome</keyword>
<evidence type="ECO:0000256" key="3">
    <source>
        <dbReference type="ARBA" id="ARBA00022603"/>
    </source>
</evidence>
<dbReference type="Proteomes" id="UP000287033">
    <property type="component" value="Unassembled WGS sequence"/>
</dbReference>
<comment type="catalytic activity">
    <reaction evidence="10 11">
        <text>guanosine(37) in tRNA + S-adenosyl-L-methionine = N(1)-methylguanosine(37) in tRNA + S-adenosyl-L-homocysteine + H(+)</text>
        <dbReference type="Rhea" id="RHEA:36899"/>
        <dbReference type="Rhea" id="RHEA-COMP:10145"/>
        <dbReference type="Rhea" id="RHEA-COMP:10147"/>
        <dbReference type="ChEBI" id="CHEBI:15378"/>
        <dbReference type="ChEBI" id="CHEBI:57856"/>
        <dbReference type="ChEBI" id="CHEBI:59789"/>
        <dbReference type="ChEBI" id="CHEBI:73542"/>
        <dbReference type="ChEBI" id="CHEBI:74269"/>
        <dbReference type="EC" id="2.1.1.228"/>
    </reaction>
</comment>
<keyword evidence="8 11" id="KW-0539">Nucleus</keyword>
<dbReference type="PANTHER" id="PTHR23245:SF36">
    <property type="entry name" value="TRNA (GUANINE(37)-N1)-METHYLTRANSFERASE"/>
    <property type="match status" value="1"/>
</dbReference>
<protein>
    <recommendedName>
        <fullName evidence="11">tRNA (guanine(37)-N1)-methyltransferase</fullName>
        <ecNumber evidence="11">2.1.1.228</ecNumber>
    </recommendedName>
    <alternativeName>
        <fullName evidence="11">M1G-methyltransferase</fullName>
    </alternativeName>
    <alternativeName>
        <fullName evidence="11">tRNA [GM37] methyltransferase</fullName>
    </alternativeName>
    <alternativeName>
        <fullName evidence="11">tRNA methyltransferase 5 homolog</fullName>
    </alternativeName>
</protein>
<dbReference type="PROSITE" id="PS51684">
    <property type="entry name" value="SAM_MT_TRM5_TYW2"/>
    <property type="match status" value="1"/>
</dbReference>
<dbReference type="STRING" id="137246.A0A401S362"/>
<dbReference type="Gene3D" id="3.30.300.110">
    <property type="entry name" value="Met-10+ protein-like domains"/>
    <property type="match status" value="1"/>
</dbReference>
<evidence type="ECO:0000256" key="2">
    <source>
        <dbReference type="ARBA" id="ARBA00022490"/>
    </source>
</evidence>
<comment type="similarity">
    <text evidence="11">Belongs to the TRM5 / TYW2 family.</text>
</comment>
<dbReference type="OMA" id="VGSHSQF"/>
<comment type="caution">
    <text evidence="14">The sequence shown here is derived from an EMBL/GenBank/DDBJ whole genome shotgun (WGS) entry which is preliminary data.</text>
</comment>
<dbReference type="GO" id="GO:0052906">
    <property type="term" value="F:tRNA (guanine(37)-N1)-methyltransferase activity"/>
    <property type="evidence" value="ECO:0007669"/>
    <property type="project" value="UniProtKB-UniRule"/>
</dbReference>